<evidence type="ECO:0000256" key="2">
    <source>
        <dbReference type="SAM" id="SignalP"/>
    </source>
</evidence>
<feature type="compositionally biased region" description="Polar residues" evidence="1">
    <location>
        <begin position="170"/>
        <end position="179"/>
    </location>
</feature>
<feature type="compositionally biased region" description="Basic residues" evidence="1">
    <location>
        <begin position="83"/>
        <end position="105"/>
    </location>
</feature>
<proteinExistence type="predicted"/>
<evidence type="ECO:0000313" key="4">
    <source>
        <dbReference type="Proteomes" id="UP000775872"/>
    </source>
</evidence>
<name>A0A9N9YYW2_9HYPO</name>
<keyword evidence="4" id="KW-1185">Reference proteome</keyword>
<feature type="region of interest" description="Disordered" evidence="1">
    <location>
        <begin position="56"/>
        <end position="268"/>
    </location>
</feature>
<feature type="chain" id="PRO_5040437957" evidence="2">
    <location>
        <begin position="24"/>
        <end position="284"/>
    </location>
</feature>
<keyword evidence="2" id="KW-0732">Signal</keyword>
<feature type="signal peptide" evidence="2">
    <location>
        <begin position="1"/>
        <end position="23"/>
    </location>
</feature>
<reference evidence="3 4" key="2">
    <citation type="submission" date="2021-10" db="EMBL/GenBank/DDBJ databases">
        <authorList>
            <person name="Piombo E."/>
        </authorList>
    </citation>
    <scope>NUCLEOTIDE SEQUENCE [LARGE SCALE GENOMIC DNA]</scope>
</reference>
<feature type="compositionally biased region" description="Pro residues" evidence="1">
    <location>
        <begin position="250"/>
        <end position="264"/>
    </location>
</feature>
<dbReference type="AlphaFoldDB" id="A0A9N9YYW2"/>
<reference evidence="4" key="1">
    <citation type="submission" date="2019-06" db="EMBL/GenBank/DDBJ databases">
        <authorList>
            <person name="Broberg M."/>
        </authorList>
    </citation>
    <scope>NUCLEOTIDE SEQUENCE [LARGE SCALE GENOMIC DNA]</scope>
</reference>
<comment type="caution">
    <text evidence="3">The sequence shown here is derived from an EMBL/GenBank/DDBJ whole genome shotgun (WGS) entry which is preliminary data.</text>
</comment>
<dbReference type="EMBL" id="CABFOC020000005">
    <property type="protein sequence ID" value="CAH0044172.1"/>
    <property type="molecule type" value="Genomic_DNA"/>
</dbReference>
<evidence type="ECO:0000256" key="1">
    <source>
        <dbReference type="SAM" id="MobiDB-lite"/>
    </source>
</evidence>
<gene>
    <name evidence="3" type="ORF">CSOL1703_00009910</name>
</gene>
<protein>
    <submittedName>
        <fullName evidence="3">Uncharacterized protein</fullName>
    </submittedName>
</protein>
<feature type="compositionally biased region" description="Pro residues" evidence="1">
    <location>
        <begin position="217"/>
        <end position="243"/>
    </location>
</feature>
<dbReference type="OrthoDB" id="5153116at2759"/>
<sequence>MSFPKQILLAATLLLSAVSRTAAAPVTSLDLLSRSTDEAGHFLETRGEDVYRRFREAGEGRSSGEIAKPKFPMKSKTAITKAKSPRKSTGIRKHKESTTRTKKASGKLGAKNLAIKKKHATTRKIAAHKAKGSRKSASEEYATRADSKKTRSRSGHRPDRGPERKGNAGDRTQGSSLRSMRNIKRNNDQRPVSPLSSNSVPGDPKPVSPPSTNAPSTKPPSSRPPNSRPPTPNPPSPRPPSTAPPSYSAPKPPPDLNKPLPPTPVRGIKKVINKVKSVVGLRKG</sequence>
<feature type="compositionally biased region" description="Basic and acidic residues" evidence="1">
    <location>
        <begin position="156"/>
        <end position="168"/>
    </location>
</feature>
<organism evidence="3 4">
    <name type="scientific">Clonostachys solani</name>
    <dbReference type="NCBI Taxonomy" id="160281"/>
    <lineage>
        <taxon>Eukaryota</taxon>
        <taxon>Fungi</taxon>
        <taxon>Dikarya</taxon>
        <taxon>Ascomycota</taxon>
        <taxon>Pezizomycotina</taxon>
        <taxon>Sordariomycetes</taxon>
        <taxon>Hypocreomycetidae</taxon>
        <taxon>Hypocreales</taxon>
        <taxon>Bionectriaceae</taxon>
        <taxon>Clonostachys</taxon>
    </lineage>
</organism>
<evidence type="ECO:0000313" key="3">
    <source>
        <dbReference type="EMBL" id="CAH0044172.1"/>
    </source>
</evidence>
<feature type="compositionally biased region" description="Basic residues" evidence="1">
    <location>
        <begin position="114"/>
        <end position="134"/>
    </location>
</feature>
<dbReference type="Proteomes" id="UP000775872">
    <property type="component" value="Unassembled WGS sequence"/>
</dbReference>
<accession>A0A9N9YYW2</accession>
<feature type="compositionally biased region" description="Basic and acidic residues" evidence="1">
    <location>
        <begin position="136"/>
        <end position="149"/>
    </location>
</feature>